<dbReference type="InterPro" id="IPR038765">
    <property type="entry name" value="Papain-like_cys_pep_sf"/>
</dbReference>
<reference evidence="1" key="1">
    <citation type="submission" date="2018-04" db="EMBL/GenBank/DDBJ databases">
        <title>Draft genome sequence of the Candidatus Spirobacillus cienkowskii, a pathogen of freshwater Daphnia species, reconstructed from hemolymph metagenomic reads.</title>
        <authorList>
            <person name="Bresciani L."/>
            <person name="Lemos L.N."/>
            <person name="Wale N."/>
            <person name="Lin J.Y."/>
            <person name="Fernandes G.R."/>
            <person name="Duffy M.A."/>
            <person name="Rodrigues J.M."/>
        </authorList>
    </citation>
    <scope>NUCLEOTIDE SEQUENCE [LARGE SCALE GENOMIC DNA]</scope>
    <source>
        <strain evidence="1">Binning01</strain>
    </source>
</reference>
<proteinExistence type="predicted"/>
<dbReference type="SUPFAM" id="SSF54001">
    <property type="entry name" value="Cysteine proteinases"/>
    <property type="match status" value="1"/>
</dbReference>
<comment type="caution">
    <text evidence="1">The sequence shown here is derived from an EMBL/GenBank/DDBJ whole genome shotgun (WGS) entry which is preliminary data.</text>
</comment>
<gene>
    <name evidence="1" type="ORF">DCC88_10015</name>
</gene>
<name>A0A369KRN2_9BACT</name>
<evidence type="ECO:0000313" key="2">
    <source>
        <dbReference type="Proteomes" id="UP000253934"/>
    </source>
</evidence>
<dbReference type="EMBL" id="QOVW01000084">
    <property type="protein sequence ID" value="RDB35497.1"/>
    <property type="molecule type" value="Genomic_DNA"/>
</dbReference>
<sequence length="185" mass="21334">MPQYIEIVTNKKVIFGQHFKKKSLIPGKALYSDGICHGLSLAWIKKIHTLKTFCQISLPSSNEGLLIQNKLDYNFNTRKHAIKKENYKYDEHHNKDVSPDEFFINDNCNFLKSYSELGFKLVKYCGLMSAFRLTYFLNDLLKNNDMRTKIKAFLICTGGHALALAINYKSIVFFDSNTPSTKFLT</sequence>
<organism evidence="1 2">
    <name type="scientific">Spirobacillus cienkowskii</name>
    <dbReference type="NCBI Taxonomy" id="495820"/>
    <lineage>
        <taxon>Bacteria</taxon>
        <taxon>Pseudomonadati</taxon>
        <taxon>Bdellovibrionota</taxon>
        <taxon>Oligoflexia</taxon>
        <taxon>Silvanigrellales</taxon>
        <taxon>Spirobacillus</taxon>
    </lineage>
</organism>
<dbReference type="Proteomes" id="UP000253934">
    <property type="component" value="Unassembled WGS sequence"/>
</dbReference>
<evidence type="ECO:0000313" key="1">
    <source>
        <dbReference type="EMBL" id="RDB35497.1"/>
    </source>
</evidence>
<dbReference type="AlphaFoldDB" id="A0A369KRN2"/>
<protein>
    <submittedName>
        <fullName evidence="1">Uncharacterized protein</fullName>
    </submittedName>
</protein>
<accession>A0A369KRN2</accession>
<keyword evidence="2" id="KW-1185">Reference proteome</keyword>